<evidence type="ECO:0000259" key="8">
    <source>
        <dbReference type="Pfam" id="PF02687"/>
    </source>
</evidence>
<dbReference type="AlphaFoldDB" id="A0A1V5MJE4"/>
<name>A0A1V5MJE4_UNCT6</name>
<evidence type="ECO:0000256" key="3">
    <source>
        <dbReference type="ARBA" id="ARBA00022475"/>
    </source>
</evidence>
<comment type="caution">
    <text evidence="10">The sequence shown here is derived from an EMBL/GenBank/DDBJ whole genome shotgun (WGS) entry which is preliminary data.</text>
</comment>
<dbReference type="GO" id="GO:0098797">
    <property type="term" value="C:plasma membrane protein complex"/>
    <property type="evidence" value="ECO:0007669"/>
    <property type="project" value="TreeGrafter"/>
</dbReference>
<evidence type="ECO:0000259" key="9">
    <source>
        <dbReference type="Pfam" id="PF12704"/>
    </source>
</evidence>
<dbReference type="Proteomes" id="UP000485484">
    <property type="component" value="Unassembled WGS sequence"/>
</dbReference>
<sequence>MNYTFFIARRYFRRSRGGYLFLTSLFAIISVAVGVACLILVLGVMNGFDRDLKRKIIGVQPAVTIQLPAGSGELAALERRLQAVPEVLAVSPFSETQAILRSREYMIAVLVRAVDFKREDAVTGFGKYLDPARPDPGLVLGAELARSLRAGPGDQLQVITGFGMLPGRLPVTGRFQTGLYHFDASLAYLPLERGGALFPRGSRPEALGVKVADIYAASETARRISRELGPEYKVESWIDRNQALFGALALERRAMAAILILIVMVAGFNIATSLMMTVWRKSREIGTLRSLGVSRGGIRAIFLWMGFLTGLWGILGGLGVGLSLAYLGDRYRLIKLPGYVYDLSYLPIQVRGTDVLWIVLSAFSIALLASIFPAQEASRVAPAVTLRSE</sequence>
<feature type="transmembrane region" description="Helical" evidence="7">
    <location>
        <begin position="254"/>
        <end position="279"/>
    </location>
</feature>
<evidence type="ECO:0000313" key="10">
    <source>
        <dbReference type="EMBL" id="OPZ92941.1"/>
    </source>
</evidence>
<dbReference type="InterPro" id="IPR003838">
    <property type="entry name" value="ABC3_permease_C"/>
</dbReference>
<keyword evidence="6 7" id="KW-0472">Membrane</keyword>
<organism evidence="10">
    <name type="scientific">candidate division TA06 bacterium ADurb.Bin417</name>
    <dbReference type="NCBI Taxonomy" id="1852828"/>
    <lineage>
        <taxon>Bacteria</taxon>
        <taxon>Bacteria division TA06</taxon>
    </lineage>
</organism>
<proteinExistence type="inferred from homology"/>
<comment type="similarity">
    <text evidence="2">Belongs to the ABC-4 integral membrane protein family. LolC/E subfamily.</text>
</comment>
<dbReference type="InterPro" id="IPR051447">
    <property type="entry name" value="Lipoprotein-release_system"/>
</dbReference>
<gene>
    <name evidence="10" type="primary">lolE</name>
    <name evidence="10" type="ORF">BWY73_00564</name>
</gene>
<keyword evidence="5 7" id="KW-1133">Transmembrane helix</keyword>
<dbReference type="Pfam" id="PF12704">
    <property type="entry name" value="MacB_PCD"/>
    <property type="match status" value="1"/>
</dbReference>
<keyword evidence="10" id="KW-0449">Lipoprotein</keyword>
<feature type="domain" description="ABC3 transporter permease C-terminal" evidence="8">
    <location>
        <begin position="257"/>
        <end position="380"/>
    </location>
</feature>
<comment type="subcellular location">
    <subcellularLocation>
        <location evidence="1">Cell membrane</location>
        <topology evidence="1">Multi-pass membrane protein</topology>
    </subcellularLocation>
</comment>
<evidence type="ECO:0000256" key="1">
    <source>
        <dbReference type="ARBA" id="ARBA00004651"/>
    </source>
</evidence>
<dbReference type="Pfam" id="PF02687">
    <property type="entry name" value="FtsX"/>
    <property type="match status" value="1"/>
</dbReference>
<evidence type="ECO:0000256" key="4">
    <source>
        <dbReference type="ARBA" id="ARBA00022692"/>
    </source>
</evidence>
<dbReference type="PANTHER" id="PTHR30489:SF0">
    <property type="entry name" value="LIPOPROTEIN-RELEASING SYSTEM TRANSMEMBRANE PROTEIN LOLE"/>
    <property type="match status" value="1"/>
</dbReference>
<feature type="domain" description="MacB-like periplasmic core" evidence="9">
    <location>
        <begin position="24"/>
        <end position="224"/>
    </location>
</feature>
<keyword evidence="4 7" id="KW-0812">Transmembrane</keyword>
<dbReference type="EMBL" id="MWAK01000056">
    <property type="protein sequence ID" value="OPZ92941.1"/>
    <property type="molecule type" value="Genomic_DNA"/>
</dbReference>
<evidence type="ECO:0000256" key="2">
    <source>
        <dbReference type="ARBA" id="ARBA00005236"/>
    </source>
</evidence>
<feature type="transmembrane region" description="Helical" evidence="7">
    <location>
        <begin position="300"/>
        <end position="327"/>
    </location>
</feature>
<dbReference type="PANTHER" id="PTHR30489">
    <property type="entry name" value="LIPOPROTEIN-RELEASING SYSTEM TRANSMEMBRANE PROTEIN LOLE"/>
    <property type="match status" value="1"/>
</dbReference>
<reference evidence="10" key="1">
    <citation type="submission" date="2017-02" db="EMBL/GenBank/DDBJ databases">
        <title>Delving into the versatile metabolic prowess of the omnipresent phylum Bacteroidetes.</title>
        <authorList>
            <person name="Nobu M.K."/>
            <person name="Mei R."/>
            <person name="Narihiro T."/>
            <person name="Kuroda K."/>
            <person name="Liu W.-T."/>
        </authorList>
    </citation>
    <scope>NUCLEOTIDE SEQUENCE</scope>
    <source>
        <strain evidence="10">ADurb.Bin417</strain>
    </source>
</reference>
<evidence type="ECO:0000256" key="7">
    <source>
        <dbReference type="SAM" id="Phobius"/>
    </source>
</evidence>
<dbReference type="InterPro" id="IPR025857">
    <property type="entry name" value="MacB_PCD"/>
</dbReference>
<dbReference type="GO" id="GO:0044874">
    <property type="term" value="P:lipoprotein localization to outer membrane"/>
    <property type="evidence" value="ECO:0007669"/>
    <property type="project" value="TreeGrafter"/>
</dbReference>
<evidence type="ECO:0000256" key="6">
    <source>
        <dbReference type="ARBA" id="ARBA00023136"/>
    </source>
</evidence>
<evidence type="ECO:0000256" key="5">
    <source>
        <dbReference type="ARBA" id="ARBA00022989"/>
    </source>
</evidence>
<feature type="transmembrane region" description="Helical" evidence="7">
    <location>
        <begin position="20"/>
        <end position="45"/>
    </location>
</feature>
<feature type="transmembrane region" description="Helical" evidence="7">
    <location>
        <begin position="355"/>
        <end position="372"/>
    </location>
</feature>
<protein>
    <submittedName>
        <fullName evidence="10">Lipoprotein-releasing system transmembrane protein LolE</fullName>
    </submittedName>
</protein>
<keyword evidence="3" id="KW-1003">Cell membrane</keyword>
<accession>A0A1V5MJE4</accession>